<evidence type="ECO:0000256" key="1">
    <source>
        <dbReference type="ARBA" id="ARBA00004496"/>
    </source>
</evidence>
<evidence type="ECO:0000313" key="8">
    <source>
        <dbReference type="EMBL" id="KAL3315449.1"/>
    </source>
</evidence>
<evidence type="ECO:0000259" key="7">
    <source>
        <dbReference type="PROSITE" id="PS50190"/>
    </source>
</evidence>
<dbReference type="InterPro" id="IPR000904">
    <property type="entry name" value="Sec7_dom"/>
</dbReference>
<comment type="caution">
    <text evidence="8">The sequence shown here is derived from an EMBL/GenBank/DDBJ whole genome shotgun (WGS) entry which is preliminary data.</text>
</comment>
<dbReference type="PROSITE" id="PS50190">
    <property type="entry name" value="SEC7"/>
    <property type="match status" value="1"/>
</dbReference>
<reference evidence="8 9" key="1">
    <citation type="submission" date="2024-11" db="EMBL/GenBank/DDBJ databases">
        <title>Adaptive evolution of stress response genes in parasites aligns with host niche diversity.</title>
        <authorList>
            <person name="Hahn C."/>
            <person name="Resl P."/>
        </authorList>
    </citation>
    <scope>NUCLEOTIDE SEQUENCE [LARGE SCALE GENOMIC DNA]</scope>
    <source>
        <strain evidence="8">EGGRZ-B1_66</strain>
        <tissue evidence="8">Body</tissue>
    </source>
</reference>
<evidence type="ECO:0000256" key="6">
    <source>
        <dbReference type="SAM" id="MobiDB-lite"/>
    </source>
</evidence>
<keyword evidence="5" id="KW-0175">Coiled coil</keyword>
<dbReference type="Pfam" id="PF01369">
    <property type="entry name" value="Sec7"/>
    <property type="match status" value="1"/>
</dbReference>
<evidence type="ECO:0000313" key="9">
    <source>
        <dbReference type="Proteomes" id="UP001626550"/>
    </source>
</evidence>
<dbReference type="Proteomes" id="UP001626550">
    <property type="component" value="Unassembled WGS sequence"/>
</dbReference>
<dbReference type="InterPro" id="IPR035999">
    <property type="entry name" value="Sec7_dom_sf"/>
</dbReference>
<gene>
    <name evidence="8" type="primary">IQSEC1_2</name>
    <name evidence="8" type="ORF">Ciccas_005923</name>
</gene>
<comment type="similarity">
    <text evidence="2">Belongs to the BRAG family.</text>
</comment>
<dbReference type="SMART" id="SM00222">
    <property type="entry name" value="Sec7"/>
    <property type="match status" value="1"/>
</dbReference>
<dbReference type="PANTHER" id="PTHR10663:SF342">
    <property type="entry name" value="FI21420P1"/>
    <property type="match status" value="1"/>
</dbReference>
<keyword evidence="3" id="KW-0963">Cytoplasm</keyword>
<evidence type="ECO:0000256" key="2">
    <source>
        <dbReference type="ARBA" id="ARBA00006248"/>
    </source>
</evidence>
<feature type="region of interest" description="Disordered" evidence="6">
    <location>
        <begin position="391"/>
        <end position="410"/>
    </location>
</feature>
<dbReference type="InterPro" id="IPR023394">
    <property type="entry name" value="Sec7_C_sf"/>
</dbReference>
<accession>A0ABD2Q7A3</accession>
<dbReference type="EMBL" id="JBJKFK010000750">
    <property type="protein sequence ID" value="KAL3315449.1"/>
    <property type="molecule type" value="Genomic_DNA"/>
</dbReference>
<protein>
    <submittedName>
        <fullName evidence="8">IQ motif and S7 domain-containing protein 1</fullName>
    </submittedName>
</protein>
<dbReference type="CDD" id="cd00171">
    <property type="entry name" value="Sec7"/>
    <property type="match status" value="1"/>
</dbReference>
<feature type="domain" description="SEC7" evidence="7">
    <location>
        <begin position="9"/>
        <end position="200"/>
    </location>
</feature>
<dbReference type="Gene3D" id="1.10.220.20">
    <property type="match status" value="1"/>
</dbReference>
<evidence type="ECO:0000256" key="4">
    <source>
        <dbReference type="ARBA" id="ARBA00022553"/>
    </source>
</evidence>
<dbReference type="Pfam" id="PF16453">
    <property type="entry name" value="IQ_SEC7_PH"/>
    <property type="match status" value="1"/>
</dbReference>
<name>A0ABD2Q7A3_9PLAT</name>
<organism evidence="8 9">
    <name type="scientific">Cichlidogyrus casuarinus</name>
    <dbReference type="NCBI Taxonomy" id="1844966"/>
    <lineage>
        <taxon>Eukaryota</taxon>
        <taxon>Metazoa</taxon>
        <taxon>Spiralia</taxon>
        <taxon>Lophotrochozoa</taxon>
        <taxon>Platyhelminthes</taxon>
        <taxon>Monogenea</taxon>
        <taxon>Monopisthocotylea</taxon>
        <taxon>Dactylogyridea</taxon>
        <taxon>Ancyrocephalidae</taxon>
        <taxon>Cichlidogyrus</taxon>
    </lineage>
</organism>
<dbReference type="PANTHER" id="PTHR10663">
    <property type="entry name" value="GUANYL-NUCLEOTIDE EXCHANGE FACTOR"/>
    <property type="match status" value="1"/>
</dbReference>
<dbReference type="AlphaFoldDB" id="A0ABD2Q7A3"/>
<evidence type="ECO:0000256" key="3">
    <source>
        <dbReference type="ARBA" id="ARBA00022490"/>
    </source>
</evidence>
<feature type="compositionally biased region" description="Polar residues" evidence="6">
    <location>
        <begin position="394"/>
        <end position="404"/>
    </location>
</feature>
<keyword evidence="9" id="KW-1185">Reference proteome</keyword>
<keyword evidence="4" id="KW-0597">Phosphoprotein</keyword>
<proteinExistence type="inferred from homology"/>
<comment type="subcellular location">
    <subcellularLocation>
        <location evidence="1">Cytoplasm</location>
    </subcellularLocation>
</comment>
<dbReference type="Gene3D" id="2.30.29.30">
    <property type="entry name" value="Pleckstrin-homology domain (PH domain)/Phosphotyrosine-binding domain (PTB)"/>
    <property type="match status" value="1"/>
</dbReference>
<evidence type="ECO:0000256" key="5">
    <source>
        <dbReference type="ARBA" id="ARBA00023054"/>
    </source>
</evidence>
<dbReference type="InterPro" id="IPR011993">
    <property type="entry name" value="PH-like_dom_sf"/>
</dbReference>
<dbReference type="SUPFAM" id="SSF50729">
    <property type="entry name" value="PH domain-like"/>
    <property type="match status" value="1"/>
</dbReference>
<sequence>MYSCVSFALARNPVKGIDYLVKNGFLELSPQMIAKFLLTRRGLSRTAIGDYLGTINEFCTETTKHFMRSIDMNDLEVDEALRAVMSNFRNPVSAPLATQLLNQYLSGESQKIEHLMTVFQEAYVEQNESRVQALFKNPEKIFLLSYAIMILQTDLHVAKTKPGTKMKRQDFIKNLRPVNPEEEALNPEMLGAIYDRIAKKEITTQEDHTDFVRKIEQSLTGSLKPYPLAIPQRRLVCYCRLYEVPDKTKKERLGSHERDVFLFNDMLLITKSTPNRQKRNTGTLTNANKSDGIHSAGVSYQVKASINLLGIKVALWENGNYSYGVEICKGQSYAAAAAPGTDTKCKGFASDVLFALNTKTSADRKSFFADLVECIQEVNEQDRIRIEGELAKGAQTQQSPTKTASKPVEQKAVISPQQNLQFVRHLSTGMIPTFPANGNGSVRMNAGASVLPCNHCNGTNYVTAGADGQAILLHQQISPHGHNAPILLAGGPGNITVPAKMLYTTQGPVCGKPPIMYLVNNNNGTPILHKPS</sequence>
<dbReference type="SUPFAM" id="SSF48425">
    <property type="entry name" value="Sec7 domain"/>
    <property type="match status" value="1"/>
</dbReference>
<dbReference type="Gene3D" id="1.10.1000.11">
    <property type="entry name" value="Arf Nucleotide-binding Site Opener,domain 2"/>
    <property type="match status" value="1"/>
</dbReference>
<dbReference type="GO" id="GO:0005737">
    <property type="term" value="C:cytoplasm"/>
    <property type="evidence" value="ECO:0007669"/>
    <property type="project" value="UniProtKB-SubCell"/>
</dbReference>
<dbReference type="InterPro" id="IPR033742">
    <property type="entry name" value="IQSEC_PH"/>
</dbReference>